<feature type="chain" id="PRO_5034518138" description="Inhibitor I9 domain-containing protein" evidence="2">
    <location>
        <begin position="18"/>
        <end position="87"/>
    </location>
</feature>
<reference evidence="4" key="1">
    <citation type="submission" date="2020-12" db="EMBL/GenBank/DDBJ databases">
        <title>Metabolic potential, ecology and presence of endohyphal bacteria is reflected in genomic diversity of Mucoromycotina.</title>
        <authorList>
            <person name="Muszewska A."/>
            <person name="Okrasinska A."/>
            <person name="Steczkiewicz K."/>
            <person name="Drgas O."/>
            <person name="Orlowska M."/>
            <person name="Perlinska-Lenart U."/>
            <person name="Aleksandrzak-Piekarczyk T."/>
            <person name="Szatraj K."/>
            <person name="Zielenkiewicz U."/>
            <person name="Pilsyk S."/>
            <person name="Malc E."/>
            <person name="Mieczkowski P."/>
            <person name="Kruszewska J.S."/>
            <person name="Biernat P."/>
            <person name="Pawlowska J."/>
        </authorList>
    </citation>
    <scope>NUCLEOTIDE SEQUENCE</scope>
    <source>
        <strain evidence="4">WA0000017839</strain>
    </source>
</reference>
<keyword evidence="5" id="KW-1185">Reference proteome</keyword>
<gene>
    <name evidence="4" type="ORF">INT47_007575</name>
</gene>
<feature type="domain" description="Inhibitor I9" evidence="3">
    <location>
        <begin position="31"/>
        <end position="85"/>
    </location>
</feature>
<keyword evidence="2" id="KW-0732">Signal</keyword>
<comment type="caution">
    <text evidence="4">The sequence shown here is derived from an EMBL/GenBank/DDBJ whole genome shotgun (WGS) entry which is preliminary data.</text>
</comment>
<accession>A0A8H7R8U7</accession>
<sequence length="87" mass="9795">MLRILALLFLFFAVLQAASVNYIMAFKKPVSDDLYKTAREEVEAAGGKVLYEYKSALKGILVQLPSQEFNTFSSKPYVDFFEKDSSG</sequence>
<dbReference type="AlphaFoldDB" id="A0A8H7R8U7"/>
<evidence type="ECO:0000256" key="1">
    <source>
        <dbReference type="ARBA" id="ARBA00038069"/>
    </source>
</evidence>
<comment type="similarity">
    <text evidence="1">Belongs to the protease inhibitor I9 family.</text>
</comment>
<dbReference type="EMBL" id="JAEPRD010000028">
    <property type="protein sequence ID" value="KAG2206819.1"/>
    <property type="molecule type" value="Genomic_DNA"/>
</dbReference>
<proteinExistence type="inferred from homology"/>
<dbReference type="SUPFAM" id="SSF54897">
    <property type="entry name" value="Protease propeptides/inhibitors"/>
    <property type="match status" value="1"/>
</dbReference>
<dbReference type="GO" id="GO:0004866">
    <property type="term" value="F:endopeptidase inhibitor activity"/>
    <property type="evidence" value="ECO:0007669"/>
    <property type="project" value="TreeGrafter"/>
</dbReference>
<dbReference type="OrthoDB" id="5518345at2759"/>
<dbReference type="Gene3D" id="3.30.70.80">
    <property type="entry name" value="Peptidase S8 propeptide/proteinase inhibitor I9"/>
    <property type="match status" value="1"/>
</dbReference>
<organism evidence="4 5">
    <name type="scientific">Mucor saturninus</name>
    <dbReference type="NCBI Taxonomy" id="64648"/>
    <lineage>
        <taxon>Eukaryota</taxon>
        <taxon>Fungi</taxon>
        <taxon>Fungi incertae sedis</taxon>
        <taxon>Mucoromycota</taxon>
        <taxon>Mucoromycotina</taxon>
        <taxon>Mucoromycetes</taxon>
        <taxon>Mucorales</taxon>
        <taxon>Mucorineae</taxon>
        <taxon>Mucoraceae</taxon>
        <taxon>Mucor</taxon>
    </lineage>
</organism>
<dbReference type="InterPro" id="IPR037045">
    <property type="entry name" value="S8pro/Inhibitor_I9_sf"/>
</dbReference>
<protein>
    <recommendedName>
        <fullName evidence="3">Inhibitor I9 domain-containing protein</fullName>
    </recommendedName>
</protein>
<dbReference type="PANTHER" id="PTHR28288:SF2">
    <property type="entry name" value="PROTEASE B INHIBITOR 2"/>
    <property type="match status" value="1"/>
</dbReference>
<evidence type="ECO:0000256" key="2">
    <source>
        <dbReference type="SAM" id="SignalP"/>
    </source>
</evidence>
<evidence type="ECO:0000313" key="4">
    <source>
        <dbReference type="EMBL" id="KAG2206819.1"/>
    </source>
</evidence>
<dbReference type="InterPro" id="IPR052471">
    <property type="entry name" value="PBI_I9"/>
</dbReference>
<dbReference type="InterPro" id="IPR010259">
    <property type="entry name" value="S8pro/Inhibitor_I9"/>
</dbReference>
<dbReference type="Pfam" id="PF05922">
    <property type="entry name" value="Inhibitor_I9"/>
    <property type="match status" value="1"/>
</dbReference>
<name>A0A8H7R8U7_9FUNG</name>
<evidence type="ECO:0000259" key="3">
    <source>
        <dbReference type="Pfam" id="PF05922"/>
    </source>
</evidence>
<dbReference type="GO" id="GO:0042144">
    <property type="term" value="P:vacuole fusion, non-autophagic"/>
    <property type="evidence" value="ECO:0007669"/>
    <property type="project" value="TreeGrafter"/>
</dbReference>
<feature type="signal peptide" evidence="2">
    <location>
        <begin position="1"/>
        <end position="17"/>
    </location>
</feature>
<evidence type="ECO:0000313" key="5">
    <source>
        <dbReference type="Proteomes" id="UP000603453"/>
    </source>
</evidence>
<dbReference type="Proteomes" id="UP000603453">
    <property type="component" value="Unassembled WGS sequence"/>
</dbReference>
<dbReference type="PANTHER" id="PTHR28288">
    <property type="entry name" value="PROTEASE B INHIBITOR 2"/>
    <property type="match status" value="1"/>
</dbReference>